<keyword evidence="5" id="KW-0393">Immunoglobulin domain</keyword>
<reference evidence="9" key="2">
    <citation type="submission" date="2025-08" db="UniProtKB">
        <authorList>
            <consortium name="Ensembl"/>
        </authorList>
    </citation>
    <scope>IDENTIFICATION</scope>
</reference>
<keyword evidence="10" id="KW-1185">Reference proteome</keyword>
<protein>
    <recommendedName>
        <fullName evidence="8">Ig-like domain-containing protein</fullName>
    </recommendedName>
</protein>
<dbReference type="GO" id="GO:0001817">
    <property type="term" value="P:regulation of cytokine production"/>
    <property type="evidence" value="ECO:0007669"/>
    <property type="project" value="TreeGrafter"/>
</dbReference>
<sequence length="475" mass="54674">MSLKLSNVKISDQGTYKCFIPALEKNSFIQLLVVSDAISVPVISLSAINKARSGVVLQCESAGWYPEPELLWLDGEGNLLSAGPTETLRGPDDLYTVSSRVTVEKRHSNNITCRVQQRNTNQSRETHIHVPDDFFPLMCSPAVPIIVCLTVCTILIVASGLFMFKWRQPVTKTRRNQLDEMEKGEKYSYSQRDINQEENEHKKLMAHEPVPPEVLEEGANTSSHLLSAKHVEDEAVEDMENKAEMNETEEKQGNQAAESQSSWFPLFRYSFKNLQNTQHGREDPVREVTTLKEKQCESKIHLKSVIKNQGSDKDLTELKGENEQAENQKQADKKLSEELRETQKQLDNKTEENKQIKRHVDSLLASINSLKDEKQLQKLLETREKELEKWKEATKGLKEEVEKKKSEISELKTELSKQLSIEERKEAQTESQLNEVLIKNKELTRRLKEEIEKREQVKKEMEKLKNELTKLKVDH</sequence>
<dbReference type="InterPro" id="IPR013783">
    <property type="entry name" value="Ig-like_fold"/>
</dbReference>
<dbReference type="InterPro" id="IPR036179">
    <property type="entry name" value="Ig-like_dom_sf"/>
</dbReference>
<feature type="region of interest" description="Disordered" evidence="6">
    <location>
        <begin position="313"/>
        <end position="356"/>
    </location>
</feature>
<feature type="compositionally biased region" description="Basic and acidic residues" evidence="6">
    <location>
        <begin position="313"/>
        <end position="322"/>
    </location>
</feature>
<keyword evidence="4 7" id="KW-0472">Membrane</keyword>
<name>A0AAZ1XSB0_OREAU</name>
<reference evidence="9" key="3">
    <citation type="submission" date="2025-09" db="UniProtKB">
        <authorList>
            <consortium name="Ensembl"/>
        </authorList>
    </citation>
    <scope>IDENTIFICATION</scope>
</reference>
<feature type="compositionally biased region" description="Basic and acidic residues" evidence="6">
    <location>
        <begin position="329"/>
        <end position="356"/>
    </location>
</feature>
<dbReference type="SUPFAM" id="SSF48726">
    <property type="entry name" value="Immunoglobulin"/>
    <property type="match status" value="1"/>
</dbReference>
<evidence type="ECO:0000256" key="2">
    <source>
        <dbReference type="ARBA" id="ARBA00022692"/>
    </source>
</evidence>
<dbReference type="Gene3D" id="2.60.40.10">
    <property type="entry name" value="Immunoglobulins"/>
    <property type="match status" value="1"/>
</dbReference>
<keyword evidence="3 7" id="KW-1133">Transmembrane helix</keyword>
<dbReference type="Proteomes" id="UP000472276">
    <property type="component" value="Unassembled WGS sequence"/>
</dbReference>
<dbReference type="KEGG" id="oau:120438926"/>
<dbReference type="GO" id="GO:0009897">
    <property type="term" value="C:external side of plasma membrane"/>
    <property type="evidence" value="ECO:0007669"/>
    <property type="project" value="TreeGrafter"/>
</dbReference>
<gene>
    <name evidence="9" type="primary">LOC120438926</name>
</gene>
<evidence type="ECO:0000313" key="10">
    <source>
        <dbReference type="Proteomes" id="UP000472276"/>
    </source>
</evidence>
<dbReference type="InterPro" id="IPR007110">
    <property type="entry name" value="Ig-like_dom"/>
</dbReference>
<evidence type="ECO:0000256" key="1">
    <source>
        <dbReference type="ARBA" id="ARBA00004370"/>
    </source>
</evidence>
<evidence type="ECO:0000256" key="3">
    <source>
        <dbReference type="ARBA" id="ARBA00022989"/>
    </source>
</evidence>
<accession>A0AAZ1XSB0</accession>
<feature type="region of interest" description="Disordered" evidence="6">
    <location>
        <begin position="239"/>
        <end position="259"/>
    </location>
</feature>
<dbReference type="PANTHER" id="PTHR24100">
    <property type="entry name" value="BUTYROPHILIN"/>
    <property type="match status" value="1"/>
</dbReference>
<dbReference type="GO" id="GO:0005102">
    <property type="term" value="F:signaling receptor binding"/>
    <property type="evidence" value="ECO:0007669"/>
    <property type="project" value="TreeGrafter"/>
</dbReference>
<evidence type="ECO:0000259" key="8">
    <source>
        <dbReference type="PROSITE" id="PS50835"/>
    </source>
</evidence>
<dbReference type="InterPro" id="IPR050504">
    <property type="entry name" value="IgSF_BTN/MOG"/>
</dbReference>
<dbReference type="GO" id="GO:0050852">
    <property type="term" value="P:T cell receptor signaling pathway"/>
    <property type="evidence" value="ECO:0007669"/>
    <property type="project" value="TreeGrafter"/>
</dbReference>
<feature type="transmembrane region" description="Helical" evidence="7">
    <location>
        <begin position="142"/>
        <end position="164"/>
    </location>
</feature>
<evidence type="ECO:0000256" key="6">
    <source>
        <dbReference type="SAM" id="MobiDB-lite"/>
    </source>
</evidence>
<dbReference type="FunFam" id="2.60.40.10:FF:000088">
    <property type="entry name" value="Butyrophilin subfamily 1 member A1"/>
    <property type="match status" value="1"/>
</dbReference>
<feature type="domain" description="Ig-like" evidence="8">
    <location>
        <begin position="41"/>
        <end position="129"/>
    </location>
</feature>
<dbReference type="Pfam" id="PF22705">
    <property type="entry name" value="C2-set_3"/>
    <property type="match status" value="1"/>
</dbReference>
<evidence type="ECO:0000256" key="7">
    <source>
        <dbReference type="SAM" id="Phobius"/>
    </source>
</evidence>
<dbReference type="RefSeq" id="XP_039465466.1">
    <property type="nucleotide sequence ID" value="XM_039609532.1"/>
</dbReference>
<dbReference type="PANTHER" id="PTHR24100:SF151">
    <property type="entry name" value="ICOS LIGAND"/>
    <property type="match status" value="1"/>
</dbReference>
<dbReference type="GeneID" id="120438926"/>
<keyword evidence="2 7" id="KW-0812">Transmembrane</keyword>
<dbReference type="InterPro" id="IPR053896">
    <property type="entry name" value="BTN3A2-like_Ig-C"/>
</dbReference>
<comment type="subcellular location">
    <subcellularLocation>
        <location evidence="1">Membrane</location>
    </subcellularLocation>
</comment>
<dbReference type="PROSITE" id="PS50835">
    <property type="entry name" value="IG_LIKE"/>
    <property type="match status" value="1"/>
</dbReference>
<evidence type="ECO:0000313" key="9">
    <source>
        <dbReference type="Ensembl" id="ENSOABP00000070524.1"/>
    </source>
</evidence>
<feature type="compositionally biased region" description="Basic and acidic residues" evidence="6">
    <location>
        <begin position="239"/>
        <end position="252"/>
    </location>
</feature>
<evidence type="ECO:0000256" key="4">
    <source>
        <dbReference type="ARBA" id="ARBA00023136"/>
    </source>
</evidence>
<evidence type="ECO:0000256" key="5">
    <source>
        <dbReference type="ARBA" id="ARBA00023319"/>
    </source>
</evidence>
<organism evidence="9 10">
    <name type="scientific">Oreochromis aureus</name>
    <name type="common">Israeli tilapia</name>
    <name type="synonym">Chromis aureus</name>
    <dbReference type="NCBI Taxonomy" id="47969"/>
    <lineage>
        <taxon>Eukaryota</taxon>
        <taxon>Metazoa</taxon>
        <taxon>Chordata</taxon>
        <taxon>Craniata</taxon>
        <taxon>Vertebrata</taxon>
        <taxon>Euteleostomi</taxon>
        <taxon>Actinopterygii</taxon>
        <taxon>Neopterygii</taxon>
        <taxon>Teleostei</taxon>
        <taxon>Neoteleostei</taxon>
        <taxon>Acanthomorphata</taxon>
        <taxon>Ovalentaria</taxon>
        <taxon>Cichlomorphae</taxon>
        <taxon>Cichliformes</taxon>
        <taxon>Cichlidae</taxon>
        <taxon>African cichlids</taxon>
        <taxon>Pseudocrenilabrinae</taxon>
        <taxon>Oreochromini</taxon>
        <taxon>Oreochromis</taxon>
    </lineage>
</organism>
<reference evidence="10" key="1">
    <citation type="submission" date="2020-03" db="EMBL/GenBank/DDBJ databases">
        <title>Evolution of repeat sequences and sex chromosomes of tilapia species revealed by chromosome-level genomes.</title>
        <authorList>
            <person name="Xu L."/>
            <person name="Tao W."/>
            <person name="Wang D."/>
            <person name="Zhou Q."/>
        </authorList>
    </citation>
    <scope>NUCLEOTIDE SEQUENCE [LARGE SCALE GENOMIC DNA]</scope>
    <source>
        <strain evidence="10">Israel</strain>
    </source>
</reference>
<proteinExistence type="predicted"/>
<dbReference type="Ensembl" id="ENSOABT00000079513.1">
    <property type="protein sequence ID" value="ENSOABP00000070524.1"/>
    <property type="gene ID" value="ENSOABG00000039740.1"/>
</dbReference>
<dbReference type="AlphaFoldDB" id="A0AAZ1XSB0"/>